<dbReference type="InterPro" id="IPR029063">
    <property type="entry name" value="SAM-dependent_MTases_sf"/>
</dbReference>
<name>A0A060BI95_9MICC</name>
<evidence type="ECO:0000313" key="1">
    <source>
        <dbReference type="EMBL" id="AIA83738.1"/>
    </source>
</evidence>
<dbReference type="Pfam" id="PF05401">
    <property type="entry name" value="NodS"/>
    <property type="match status" value="1"/>
</dbReference>
<accession>A0A060BI95</accession>
<dbReference type="AlphaFoldDB" id="A0A060BI95"/>
<dbReference type="GO" id="GO:0009312">
    <property type="term" value="P:oligosaccharide biosynthetic process"/>
    <property type="evidence" value="ECO:0007669"/>
    <property type="project" value="InterPro"/>
</dbReference>
<organism evidence="1">
    <name type="scientific">uncultured Micrococcus sp</name>
    <dbReference type="NCBI Taxonomy" id="114051"/>
    <lineage>
        <taxon>Bacteria</taxon>
        <taxon>Bacillati</taxon>
        <taxon>Actinomycetota</taxon>
        <taxon>Actinomycetes</taxon>
        <taxon>Micrococcales</taxon>
        <taxon>Micrococcaceae</taxon>
        <taxon>Micrococcus</taxon>
        <taxon>environmental samples</taxon>
    </lineage>
</organism>
<feature type="non-terminal residue" evidence="1">
    <location>
        <position position="79"/>
    </location>
</feature>
<sequence length="79" mass="8661">MDCDDPTMAHRCHRGAVTASSPAGRAAHFDALYCASPDPWRYLSSEYERKKYAATLAALPDRRFRNALEIGCSIGVLTG</sequence>
<reference evidence="1" key="1">
    <citation type="journal article" date="2013" name="Environ. Microbiol.">
        <title>Seasonally variable intestinal metagenomes of the red palm weevil (Rhynchophorus ferrugineus).</title>
        <authorList>
            <person name="Jia S."/>
            <person name="Zhang X."/>
            <person name="Zhang G."/>
            <person name="Yin A."/>
            <person name="Zhang S."/>
            <person name="Li F."/>
            <person name="Wang L."/>
            <person name="Zhao D."/>
            <person name="Yun Q."/>
            <person name="Tala"/>
            <person name="Wang J."/>
            <person name="Sun G."/>
            <person name="Baabdullah M."/>
            <person name="Yu X."/>
            <person name="Hu S."/>
            <person name="Al-Mssallem I.S."/>
            <person name="Yu J."/>
        </authorList>
    </citation>
    <scope>NUCLEOTIDE SEQUENCE</scope>
</reference>
<dbReference type="InterPro" id="IPR008715">
    <property type="entry name" value="SAM-MeTfrase_NodS-like"/>
</dbReference>
<proteinExistence type="predicted"/>
<dbReference type="GO" id="GO:0008757">
    <property type="term" value="F:S-adenosylmethionine-dependent methyltransferase activity"/>
    <property type="evidence" value="ECO:0007669"/>
    <property type="project" value="InterPro"/>
</dbReference>
<dbReference type="EMBL" id="KF116493">
    <property type="protein sequence ID" value="AIA83738.1"/>
    <property type="molecule type" value="Genomic_DNA"/>
</dbReference>
<dbReference type="Gene3D" id="3.40.50.150">
    <property type="entry name" value="Vaccinia Virus protein VP39"/>
    <property type="match status" value="1"/>
</dbReference>
<protein>
    <submittedName>
        <fullName evidence="1">CAZy families GT2 protein</fullName>
    </submittedName>
</protein>